<comment type="caution">
    <text evidence="8">The sequence shown here is derived from an EMBL/GenBank/DDBJ whole genome shotgun (WGS) entry which is preliminary data.</text>
</comment>
<dbReference type="Gene3D" id="3.30.160.60">
    <property type="entry name" value="Classic Zinc Finger"/>
    <property type="match status" value="1"/>
</dbReference>
<dbReference type="PROSITE" id="PS00028">
    <property type="entry name" value="ZINC_FINGER_C2H2_1"/>
    <property type="match status" value="1"/>
</dbReference>
<dbReference type="GO" id="GO:0008270">
    <property type="term" value="F:zinc ion binding"/>
    <property type="evidence" value="ECO:0007669"/>
    <property type="project" value="UniProtKB-KW"/>
</dbReference>
<dbReference type="EMBL" id="BMAO01011052">
    <property type="protein sequence ID" value="GFQ71029.1"/>
    <property type="molecule type" value="Genomic_DNA"/>
</dbReference>
<reference evidence="8" key="1">
    <citation type="submission" date="2020-07" db="EMBL/GenBank/DDBJ databases">
        <title>Multicomponent nature underlies the extraordinary mechanical properties of spider dragline silk.</title>
        <authorList>
            <person name="Kono N."/>
            <person name="Nakamura H."/>
            <person name="Mori M."/>
            <person name="Yoshida Y."/>
            <person name="Ohtoshi R."/>
            <person name="Malay A.D."/>
            <person name="Moran D.A.P."/>
            <person name="Tomita M."/>
            <person name="Numata K."/>
            <person name="Arakawa K."/>
        </authorList>
    </citation>
    <scope>NUCLEOTIDE SEQUENCE</scope>
</reference>
<dbReference type="AlphaFoldDB" id="A0A8X6JG07"/>
<keyword evidence="4" id="KW-0862">Zinc</keyword>
<evidence type="ECO:0000259" key="6">
    <source>
        <dbReference type="PROSITE" id="PS50157"/>
    </source>
</evidence>
<evidence type="ECO:0000313" key="7">
    <source>
        <dbReference type="EMBL" id="GFQ71029.1"/>
    </source>
</evidence>
<dbReference type="InterPro" id="IPR036236">
    <property type="entry name" value="Znf_C2H2_sf"/>
</dbReference>
<dbReference type="SUPFAM" id="SSF57667">
    <property type="entry name" value="beta-beta-alpha zinc fingers"/>
    <property type="match status" value="1"/>
</dbReference>
<dbReference type="PROSITE" id="PS50157">
    <property type="entry name" value="ZINC_FINGER_C2H2_2"/>
    <property type="match status" value="1"/>
</dbReference>
<dbReference type="InterPro" id="IPR013087">
    <property type="entry name" value="Znf_C2H2_type"/>
</dbReference>
<dbReference type="EMBL" id="BMAO01025810">
    <property type="protein sequence ID" value="GFR05046.1"/>
    <property type="molecule type" value="Genomic_DNA"/>
</dbReference>
<feature type="domain" description="C2H2-type" evidence="6">
    <location>
        <begin position="65"/>
        <end position="92"/>
    </location>
</feature>
<sequence length="161" mass="18396">MAEGNINPVKEEFSYVCPPCKRGFNSTEISFFPVSSGKSKLICIKCGNTFTSGFKTVFAEAFFPYCCDYCDRRFRTSTEVLAHSFEHSGEWPFRCFSCQRGFATDSSLEIHLITENVQCIKCREIFWGSFCSDCPPELLREIDELMCKKCSPGSRNIEYLT</sequence>
<keyword evidence="3 5" id="KW-0863">Zinc-finger</keyword>
<dbReference type="PANTHER" id="PTHR24379:SF121">
    <property type="entry name" value="C2H2-TYPE DOMAIN-CONTAINING PROTEIN"/>
    <property type="match status" value="1"/>
</dbReference>
<dbReference type="PANTHER" id="PTHR24379">
    <property type="entry name" value="KRAB AND ZINC FINGER DOMAIN-CONTAINING"/>
    <property type="match status" value="1"/>
</dbReference>
<evidence type="ECO:0000313" key="8">
    <source>
        <dbReference type="EMBL" id="GFR05046.1"/>
    </source>
</evidence>
<keyword evidence="2" id="KW-0677">Repeat</keyword>
<proteinExistence type="predicted"/>
<evidence type="ECO:0000256" key="5">
    <source>
        <dbReference type="PROSITE-ProRule" id="PRU00042"/>
    </source>
</evidence>
<evidence type="ECO:0000256" key="4">
    <source>
        <dbReference type="ARBA" id="ARBA00022833"/>
    </source>
</evidence>
<organism evidence="8 9">
    <name type="scientific">Trichonephila clavata</name>
    <name type="common">Joro spider</name>
    <name type="synonym">Nephila clavata</name>
    <dbReference type="NCBI Taxonomy" id="2740835"/>
    <lineage>
        <taxon>Eukaryota</taxon>
        <taxon>Metazoa</taxon>
        <taxon>Ecdysozoa</taxon>
        <taxon>Arthropoda</taxon>
        <taxon>Chelicerata</taxon>
        <taxon>Arachnida</taxon>
        <taxon>Araneae</taxon>
        <taxon>Araneomorphae</taxon>
        <taxon>Entelegynae</taxon>
        <taxon>Araneoidea</taxon>
        <taxon>Nephilidae</taxon>
        <taxon>Trichonephila</taxon>
    </lineage>
</organism>
<dbReference type="Proteomes" id="UP000887116">
    <property type="component" value="Unassembled WGS sequence"/>
</dbReference>
<gene>
    <name evidence="8" type="ORF">TNCT_464011</name>
    <name evidence="7" type="ORF">TNCT_631471</name>
</gene>
<name>A0A8X6JG07_TRICU</name>
<evidence type="ECO:0000256" key="3">
    <source>
        <dbReference type="ARBA" id="ARBA00022771"/>
    </source>
</evidence>
<accession>A0A8X6JG07</accession>
<evidence type="ECO:0000256" key="1">
    <source>
        <dbReference type="ARBA" id="ARBA00022723"/>
    </source>
</evidence>
<protein>
    <recommendedName>
        <fullName evidence="6">C2H2-type domain-containing protein</fullName>
    </recommendedName>
</protein>
<keyword evidence="1" id="KW-0479">Metal-binding</keyword>
<evidence type="ECO:0000256" key="2">
    <source>
        <dbReference type="ARBA" id="ARBA00022737"/>
    </source>
</evidence>
<dbReference type="OrthoDB" id="8922241at2759"/>
<evidence type="ECO:0000313" key="9">
    <source>
        <dbReference type="Proteomes" id="UP000887116"/>
    </source>
</evidence>
<keyword evidence="9" id="KW-1185">Reference proteome</keyword>